<sequence length="412" mass="47211">MFGYYDNLKQQRKSKVIDITSLYGIIKDHPSKEKILKLHRLNKGTPEYNSLKLQLPCITAPSICNQTKDYNDIIMMSGYLYYDLDDVYDLSDTIGNLVTLHGDKITLACMSVGGKGISFYVKCNGLTKENYPLVFTALTSEFDGFNLDSKCSNPNRVHILPYDPNAYFNPDASIELSSLTSGKNKLSYRLTTYECSQPNTEGKNDQRFTLVPLDELMPKVKWESYCYHGPDDFEIKEIDYCKLLYPEKRIPNGKKRTTFTRLVITFCYCNPQLDFDHVLSFINLVNNDRTEERMVFLEMVRLVRSVVAGFRSGKLQVPTRKKFVHISKAFLGNKKALANQVNGLVKESRSRRRIRAIMELLEQAGENINPTSIGKYTGLSRSTIYRNINKEPGIDVPDIVFDSILKELRNEI</sequence>
<gene>
    <name evidence="2" type="ORF">SAMN02745131_02928</name>
</gene>
<evidence type="ECO:0000313" key="2">
    <source>
        <dbReference type="EMBL" id="SHF53720.1"/>
    </source>
</evidence>
<dbReference type="InterPro" id="IPR014907">
    <property type="entry name" value="BT4734-like_N"/>
</dbReference>
<dbReference type="Proteomes" id="UP000184048">
    <property type="component" value="Unassembled WGS sequence"/>
</dbReference>
<accession>A0A1M5CG95</accession>
<evidence type="ECO:0000259" key="1">
    <source>
        <dbReference type="Pfam" id="PF08800"/>
    </source>
</evidence>
<name>A0A1M5CG95_9BACT</name>
<dbReference type="RefSeq" id="WP_072836074.1">
    <property type="nucleotide sequence ID" value="NZ_FQUU01000012.1"/>
</dbReference>
<reference evidence="2 3" key="1">
    <citation type="submission" date="2016-11" db="EMBL/GenBank/DDBJ databases">
        <authorList>
            <person name="Jaros S."/>
            <person name="Januszkiewicz K."/>
            <person name="Wedrychowicz H."/>
        </authorList>
    </citation>
    <scope>NUCLEOTIDE SEQUENCE [LARGE SCALE GENOMIC DNA]</scope>
    <source>
        <strain evidence="2 3">DSM 18119</strain>
    </source>
</reference>
<protein>
    <submittedName>
        <fullName evidence="2">HTH domain-containing protein</fullName>
    </submittedName>
</protein>
<keyword evidence="3" id="KW-1185">Reference proteome</keyword>
<dbReference type="OrthoDB" id="786245at2"/>
<dbReference type="STRING" id="1121884.SAMN02745131_02928"/>
<proteinExistence type="predicted"/>
<evidence type="ECO:0000313" key="3">
    <source>
        <dbReference type="Proteomes" id="UP000184048"/>
    </source>
</evidence>
<dbReference type="AlphaFoldDB" id="A0A1M5CG95"/>
<feature type="domain" description="BT4734-like N-terminal" evidence="1">
    <location>
        <begin position="51"/>
        <end position="168"/>
    </location>
</feature>
<dbReference type="EMBL" id="FQUU01000012">
    <property type="protein sequence ID" value="SHF53720.1"/>
    <property type="molecule type" value="Genomic_DNA"/>
</dbReference>
<organism evidence="2 3">
    <name type="scientific">Flavisolibacter ginsengisoli DSM 18119</name>
    <dbReference type="NCBI Taxonomy" id="1121884"/>
    <lineage>
        <taxon>Bacteria</taxon>
        <taxon>Pseudomonadati</taxon>
        <taxon>Bacteroidota</taxon>
        <taxon>Chitinophagia</taxon>
        <taxon>Chitinophagales</taxon>
        <taxon>Chitinophagaceae</taxon>
        <taxon>Flavisolibacter</taxon>
    </lineage>
</organism>
<dbReference type="Pfam" id="PF08800">
    <property type="entry name" value="BT4734-like_N"/>
    <property type="match status" value="1"/>
</dbReference>